<dbReference type="STRING" id="1300345.LF41_735"/>
<proteinExistence type="predicted"/>
<dbReference type="SUPFAM" id="SSF49785">
    <property type="entry name" value="Galactose-binding domain-like"/>
    <property type="match status" value="1"/>
</dbReference>
<protein>
    <submittedName>
        <fullName evidence="1">S-layer domain-containing protein</fullName>
    </submittedName>
</protein>
<dbReference type="AlphaFoldDB" id="A0A0A2WJK1"/>
<reference evidence="1 2" key="1">
    <citation type="submission" date="2014-09" db="EMBL/GenBank/DDBJ databases">
        <title>Genome sequences of Lysobacter dokdonensis DS-58.</title>
        <authorList>
            <person name="Kim J.F."/>
            <person name="Kwak M.-J."/>
        </authorList>
    </citation>
    <scope>NUCLEOTIDE SEQUENCE [LARGE SCALE GENOMIC DNA]</scope>
    <source>
        <strain evidence="1 2">DS-58</strain>
    </source>
</reference>
<gene>
    <name evidence="1" type="ORF">LF41_735</name>
</gene>
<name>A0A0A2WJK1_9GAMM</name>
<dbReference type="OrthoDB" id="223957at2"/>
<keyword evidence="2" id="KW-1185">Reference proteome</keyword>
<evidence type="ECO:0000313" key="1">
    <source>
        <dbReference type="EMBL" id="KGQ18440.1"/>
    </source>
</evidence>
<dbReference type="EMBL" id="JRKJ01000019">
    <property type="protein sequence ID" value="KGQ18440.1"/>
    <property type="molecule type" value="Genomic_DNA"/>
</dbReference>
<dbReference type="eggNOG" id="COG4733">
    <property type="taxonomic scope" value="Bacteria"/>
</dbReference>
<dbReference type="Proteomes" id="UP000030518">
    <property type="component" value="Unassembled WGS sequence"/>
</dbReference>
<dbReference type="InterPro" id="IPR008979">
    <property type="entry name" value="Galactose-bd-like_sf"/>
</dbReference>
<dbReference type="Gene3D" id="2.60.40.2700">
    <property type="match status" value="3"/>
</dbReference>
<comment type="caution">
    <text evidence="1">The sequence shown here is derived from an EMBL/GenBank/DDBJ whole genome shotgun (WGS) entry which is preliminary data.</text>
</comment>
<sequence length="481" mass="50029">MTASPRQSQLLRTLLAACLIVTLLSVASAQSVPALLATQVEAITATVIGRAPVVTVAVENLTRPGEDALVGNALRATATATDPDDDTITATSYRWLRGGVEIANTNTYTVVQADLSETLSVEAIATTDSAITDPASGTGSTDVAVTANTEPTATPTITGAPKVGVQLTGNPGYADAENDPPGAHVYRWYRADTAAGEPRTPIDGATNATYKLADADLDKYLVFGIVPVSTVAPTTGVESFAVTSAKVVMATPPAAQPAITGDLTVGATVIGHVNYSGPVDDPEGVHSYRWLRSDDAAGLVNQTPIEGATGTTLALTEALSGKFLAFEVTPRTVSGVEGATAIARTPLPVGQGQRHANSQGGVCSFQVKPAFSGLRCQRNFMVSGRPGNGQVRSFVGVSYNPQTNFMADAYAELTAPDGTVYVVLATGTFRDGPGFKENYGEVDLSSESMNGNWVLHFWLSPSTQAPDQRVNFTDGGMFLQL</sequence>
<dbReference type="PATRIC" id="fig|1300345.3.peg.2396"/>
<evidence type="ECO:0000313" key="2">
    <source>
        <dbReference type="Proteomes" id="UP000030518"/>
    </source>
</evidence>
<dbReference type="RefSeq" id="WP_036170168.1">
    <property type="nucleotide sequence ID" value="NZ_JRKJ01000019.1"/>
</dbReference>
<accession>A0A0A2WJK1</accession>
<organism evidence="1 2">
    <name type="scientific">Lysobacter dokdonensis DS-58</name>
    <dbReference type="NCBI Taxonomy" id="1300345"/>
    <lineage>
        <taxon>Bacteria</taxon>
        <taxon>Pseudomonadati</taxon>
        <taxon>Pseudomonadota</taxon>
        <taxon>Gammaproteobacteria</taxon>
        <taxon>Lysobacterales</taxon>
        <taxon>Lysobacteraceae</taxon>
        <taxon>Noviluteimonas</taxon>
    </lineage>
</organism>